<comment type="similarity">
    <text evidence="1">Belongs to the UPF0236 family.</text>
</comment>
<evidence type="ECO:0008006" key="4">
    <source>
        <dbReference type="Google" id="ProtNLM"/>
    </source>
</evidence>
<evidence type="ECO:0000256" key="1">
    <source>
        <dbReference type="ARBA" id="ARBA00006539"/>
    </source>
</evidence>
<gene>
    <name evidence="2" type="ORF">GKC34_10745</name>
</gene>
<protein>
    <recommendedName>
        <fullName evidence="4">ISLre2 family transposase</fullName>
    </recommendedName>
</protein>
<comment type="caution">
    <text evidence="2">The sequence shown here is derived from an EMBL/GenBank/DDBJ whole genome shotgun (WGS) entry which is preliminary data.</text>
</comment>
<evidence type="ECO:0000313" key="3">
    <source>
        <dbReference type="Proteomes" id="UP000437575"/>
    </source>
</evidence>
<sequence length="107" mass="12791">MIDQMERKLVNLAFSSKTNIEFEEKMTEIIYQEISKVVSRVFEEIDNQLVTNTKAKGYEIERRDNRIIQFLFGDVEFSRRLYKKGKSSLYALDDYLGFEARVRYSQQ</sequence>
<organism evidence="2 3">
    <name type="scientific">Ligilactobacillus salivarius</name>
    <dbReference type="NCBI Taxonomy" id="1624"/>
    <lineage>
        <taxon>Bacteria</taxon>
        <taxon>Bacillati</taxon>
        <taxon>Bacillota</taxon>
        <taxon>Bacilli</taxon>
        <taxon>Lactobacillales</taxon>
        <taxon>Lactobacillaceae</taxon>
        <taxon>Ligilactobacillus</taxon>
    </lineage>
</organism>
<reference evidence="2 3" key="1">
    <citation type="submission" date="2019-11" db="EMBL/GenBank/DDBJ databases">
        <title>Draft Genome Sequence of Plant Growth-Promoting Rhizosphere-Associated Bacteria.</title>
        <authorList>
            <person name="Vasilyev I.Y."/>
            <person name="Radchenko V."/>
            <person name="Ilnitskaya E.V."/>
        </authorList>
    </citation>
    <scope>NUCLEOTIDE SEQUENCE [LARGE SCALE GENOMIC DNA]</scope>
    <source>
        <strain evidence="2 3">VRA_1sq_f</strain>
    </source>
</reference>
<name>A0A6A8LQX0_9LACO</name>
<proteinExistence type="inferred from homology"/>
<evidence type="ECO:0000313" key="2">
    <source>
        <dbReference type="EMBL" id="MSE06238.1"/>
    </source>
</evidence>
<dbReference type="InterPro" id="IPR009620">
    <property type="entry name" value="UPF0236"/>
</dbReference>
<dbReference type="AlphaFoldDB" id="A0A6A8LQX0"/>
<accession>A0A6A8LQX0</accession>
<dbReference type="Proteomes" id="UP000437575">
    <property type="component" value="Unassembled WGS sequence"/>
</dbReference>
<dbReference type="Pfam" id="PF06782">
    <property type="entry name" value="UPF0236"/>
    <property type="match status" value="1"/>
</dbReference>
<dbReference type="EMBL" id="WKKZ01000717">
    <property type="protein sequence ID" value="MSE06238.1"/>
    <property type="molecule type" value="Genomic_DNA"/>
</dbReference>